<name>A0A0L8GVV5_OCTBM</name>
<dbReference type="AlphaFoldDB" id="A0A0L8GVV5"/>
<proteinExistence type="predicted"/>
<gene>
    <name evidence="1" type="ORF">OCBIM_22026891mg</name>
</gene>
<sequence length="69" mass="8184">MNSLLSSFQVMMFVEGERVDKLGLLLQMIMVKRNAQIIIFKTYMLITSTFKYVWTQTYTYTHTHTHTSD</sequence>
<protein>
    <submittedName>
        <fullName evidence="1">Uncharacterized protein</fullName>
    </submittedName>
</protein>
<organism evidence="1">
    <name type="scientific">Octopus bimaculoides</name>
    <name type="common">California two-spotted octopus</name>
    <dbReference type="NCBI Taxonomy" id="37653"/>
    <lineage>
        <taxon>Eukaryota</taxon>
        <taxon>Metazoa</taxon>
        <taxon>Spiralia</taxon>
        <taxon>Lophotrochozoa</taxon>
        <taxon>Mollusca</taxon>
        <taxon>Cephalopoda</taxon>
        <taxon>Coleoidea</taxon>
        <taxon>Octopodiformes</taxon>
        <taxon>Octopoda</taxon>
        <taxon>Incirrata</taxon>
        <taxon>Octopodidae</taxon>
        <taxon>Octopus</taxon>
    </lineage>
</organism>
<reference evidence="1" key="1">
    <citation type="submission" date="2015-07" db="EMBL/GenBank/DDBJ databases">
        <title>MeaNS - Measles Nucleotide Surveillance Program.</title>
        <authorList>
            <person name="Tran T."/>
            <person name="Druce J."/>
        </authorList>
    </citation>
    <scope>NUCLEOTIDE SEQUENCE</scope>
    <source>
        <strain evidence="1">UCB-OBI-ISO-001</strain>
        <tissue evidence="1">Gonad</tissue>
    </source>
</reference>
<evidence type="ECO:0000313" key="1">
    <source>
        <dbReference type="EMBL" id="KOF81171.1"/>
    </source>
</evidence>
<dbReference type="EMBL" id="KQ420137">
    <property type="protein sequence ID" value="KOF81171.1"/>
    <property type="molecule type" value="Genomic_DNA"/>
</dbReference>
<accession>A0A0L8GVV5</accession>